<accession>A0A0C9UCW6</accession>
<evidence type="ECO:0000256" key="4">
    <source>
        <dbReference type="ARBA" id="ARBA00023125"/>
    </source>
</evidence>
<dbReference type="Pfam" id="PF03834">
    <property type="entry name" value="Rad10"/>
    <property type="match status" value="1"/>
</dbReference>
<dbReference type="AlphaFoldDB" id="A0A0C9UCW6"/>
<keyword evidence="6" id="KW-0539">Nucleus</keyword>
<feature type="domain" description="ERCC1-like central" evidence="8">
    <location>
        <begin position="20"/>
        <end position="132"/>
    </location>
</feature>
<dbReference type="GO" id="GO:0000110">
    <property type="term" value="C:nucleotide-excision repair factor 1 complex"/>
    <property type="evidence" value="ECO:0007669"/>
    <property type="project" value="TreeGrafter"/>
</dbReference>
<keyword evidence="5" id="KW-0234">DNA repair</keyword>
<dbReference type="NCBIfam" id="TIGR00597">
    <property type="entry name" value="rad10"/>
    <property type="match status" value="1"/>
</dbReference>
<feature type="compositionally biased region" description="Polar residues" evidence="7">
    <location>
        <begin position="252"/>
        <end position="261"/>
    </location>
</feature>
<dbReference type="GO" id="GO:0006312">
    <property type="term" value="P:mitotic recombination"/>
    <property type="evidence" value="ECO:0007669"/>
    <property type="project" value="TreeGrafter"/>
</dbReference>
<gene>
    <name evidence="9" type="ORF">M422DRAFT_32048</name>
</gene>
<dbReference type="PANTHER" id="PTHR12749">
    <property type="entry name" value="EXCISION REPAIR CROSS-COMPLEMENTING 1 ERCC1"/>
    <property type="match status" value="1"/>
</dbReference>
<dbReference type="FunFam" id="3.40.50.10130:FF:000001">
    <property type="entry name" value="DNA excision repair protein ERCC-1"/>
    <property type="match status" value="1"/>
</dbReference>
<dbReference type="HOGENOM" id="CLU_041616_2_1_1"/>
<dbReference type="GO" id="GO:0003684">
    <property type="term" value="F:damaged DNA binding"/>
    <property type="evidence" value="ECO:0007669"/>
    <property type="project" value="InterPro"/>
</dbReference>
<proteinExistence type="inferred from homology"/>
<dbReference type="GO" id="GO:0070914">
    <property type="term" value="P:UV-damage excision repair"/>
    <property type="evidence" value="ECO:0007669"/>
    <property type="project" value="TreeGrafter"/>
</dbReference>
<dbReference type="CDD" id="cd22325">
    <property type="entry name" value="ERCC1_C-like"/>
    <property type="match status" value="1"/>
</dbReference>
<dbReference type="GO" id="GO:0003697">
    <property type="term" value="F:single-stranded DNA binding"/>
    <property type="evidence" value="ECO:0007669"/>
    <property type="project" value="TreeGrafter"/>
</dbReference>
<keyword evidence="10" id="KW-1185">Reference proteome</keyword>
<organism evidence="9 10">
    <name type="scientific">Sphaerobolus stellatus (strain SS14)</name>
    <dbReference type="NCBI Taxonomy" id="990650"/>
    <lineage>
        <taxon>Eukaryota</taxon>
        <taxon>Fungi</taxon>
        <taxon>Dikarya</taxon>
        <taxon>Basidiomycota</taxon>
        <taxon>Agaricomycotina</taxon>
        <taxon>Agaricomycetes</taxon>
        <taxon>Phallomycetidae</taxon>
        <taxon>Geastrales</taxon>
        <taxon>Sphaerobolaceae</taxon>
        <taxon>Sphaerobolus</taxon>
    </lineage>
</organism>
<dbReference type="InterPro" id="IPR004579">
    <property type="entry name" value="ERCC1/RAD10/SWI10"/>
</dbReference>
<dbReference type="EMBL" id="KN837140">
    <property type="protein sequence ID" value="KIJ40933.1"/>
    <property type="molecule type" value="Genomic_DNA"/>
</dbReference>
<dbReference type="InterPro" id="IPR011335">
    <property type="entry name" value="Restrct_endonuc-II-like"/>
</dbReference>
<dbReference type="Pfam" id="PF14520">
    <property type="entry name" value="HHH_5"/>
    <property type="match status" value="1"/>
</dbReference>
<dbReference type="InterPro" id="IPR047260">
    <property type="entry name" value="ERCC1-like_central_dom"/>
</dbReference>
<dbReference type="GO" id="GO:0070522">
    <property type="term" value="C:ERCC4-ERCC1 complex"/>
    <property type="evidence" value="ECO:0007669"/>
    <property type="project" value="TreeGrafter"/>
</dbReference>
<dbReference type="Proteomes" id="UP000054279">
    <property type="component" value="Unassembled WGS sequence"/>
</dbReference>
<evidence type="ECO:0000259" key="8">
    <source>
        <dbReference type="Pfam" id="PF03834"/>
    </source>
</evidence>
<protein>
    <recommendedName>
        <fullName evidence="8">ERCC1-like central domain-containing protein</fullName>
    </recommendedName>
</protein>
<evidence type="ECO:0000256" key="2">
    <source>
        <dbReference type="ARBA" id="ARBA00008283"/>
    </source>
</evidence>
<keyword evidence="3" id="KW-0227">DNA damage</keyword>
<dbReference type="InterPro" id="IPR010994">
    <property type="entry name" value="RuvA_2-like"/>
</dbReference>
<reference evidence="9 10" key="1">
    <citation type="submission" date="2014-06" db="EMBL/GenBank/DDBJ databases">
        <title>Evolutionary Origins and Diversification of the Mycorrhizal Mutualists.</title>
        <authorList>
            <consortium name="DOE Joint Genome Institute"/>
            <consortium name="Mycorrhizal Genomics Consortium"/>
            <person name="Kohler A."/>
            <person name="Kuo A."/>
            <person name="Nagy L.G."/>
            <person name="Floudas D."/>
            <person name="Copeland A."/>
            <person name="Barry K.W."/>
            <person name="Cichocki N."/>
            <person name="Veneault-Fourrey C."/>
            <person name="LaButti K."/>
            <person name="Lindquist E.A."/>
            <person name="Lipzen A."/>
            <person name="Lundell T."/>
            <person name="Morin E."/>
            <person name="Murat C."/>
            <person name="Riley R."/>
            <person name="Ohm R."/>
            <person name="Sun H."/>
            <person name="Tunlid A."/>
            <person name="Henrissat B."/>
            <person name="Grigoriev I.V."/>
            <person name="Hibbett D.S."/>
            <person name="Martin F."/>
        </authorList>
    </citation>
    <scope>NUCLEOTIDE SEQUENCE [LARGE SCALE GENOMIC DNA]</scope>
    <source>
        <strain evidence="9 10">SS14</strain>
    </source>
</reference>
<evidence type="ECO:0000256" key="5">
    <source>
        <dbReference type="ARBA" id="ARBA00023204"/>
    </source>
</evidence>
<dbReference type="Gene3D" id="3.40.50.10130">
    <property type="match status" value="1"/>
</dbReference>
<name>A0A0C9UCW6_SPHS4</name>
<sequence>MSTKQVPAPPVVQPSSGNAIIINSCQRLNPLLEAIRNVPKEFGDIIPDFQVGRTTGVLFLSLKYHRLHPEYIHARIEKLGRKYDLRILLLVCDVSEHQDPIRELTKTCLINEITVIVAWSNDEAAMYLTTFKKFEHKPPDMIKERVEKDYPAIFRSALTSIKSINKTDAETLRTHCGSFAGIATTAEQSLLELPGLGQLKVRRLREAFHKPFNSHAPTALDTFVKKTTKFPSTNVSGNHEDTVEDPSVTGPKPSSSSTDQPARNRPPRSPSPVWDIELDLNDSPPPEDSLYLPPKKKQKVDKPFGEGPSG</sequence>
<dbReference type="OrthoDB" id="10262814at2759"/>
<dbReference type="SUPFAM" id="SSF47781">
    <property type="entry name" value="RuvA domain 2-like"/>
    <property type="match status" value="1"/>
</dbReference>
<evidence type="ECO:0000256" key="1">
    <source>
        <dbReference type="ARBA" id="ARBA00004123"/>
    </source>
</evidence>
<feature type="region of interest" description="Disordered" evidence="7">
    <location>
        <begin position="230"/>
        <end position="310"/>
    </location>
</feature>
<evidence type="ECO:0000256" key="3">
    <source>
        <dbReference type="ARBA" id="ARBA00022763"/>
    </source>
</evidence>
<evidence type="ECO:0000256" key="6">
    <source>
        <dbReference type="ARBA" id="ARBA00023242"/>
    </source>
</evidence>
<dbReference type="PANTHER" id="PTHR12749:SF0">
    <property type="entry name" value="DNA EXCISION REPAIR PROTEIN ERCC-1"/>
    <property type="match status" value="1"/>
</dbReference>
<dbReference type="SUPFAM" id="SSF52980">
    <property type="entry name" value="Restriction endonuclease-like"/>
    <property type="match status" value="1"/>
</dbReference>
<keyword evidence="4" id="KW-0238">DNA-binding</keyword>
<evidence type="ECO:0000313" key="9">
    <source>
        <dbReference type="EMBL" id="KIJ40933.1"/>
    </source>
</evidence>
<evidence type="ECO:0000313" key="10">
    <source>
        <dbReference type="Proteomes" id="UP000054279"/>
    </source>
</evidence>
<dbReference type="Gene3D" id="1.10.150.20">
    <property type="entry name" value="5' to 3' exonuclease, C-terminal subdomain"/>
    <property type="match status" value="1"/>
</dbReference>
<comment type="similarity">
    <text evidence="2">Belongs to the ERCC1/RAD10/SWI10 family.</text>
</comment>
<dbReference type="GO" id="GO:0006302">
    <property type="term" value="P:double-strand break repair"/>
    <property type="evidence" value="ECO:0007669"/>
    <property type="project" value="UniProtKB-ARBA"/>
</dbReference>
<evidence type="ECO:0000256" key="7">
    <source>
        <dbReference type="SAM" id="MobiDB-lite"/>
    </source>
</evidence>
<comment type="subcellular location">
    <subcellularLocation>
        <location evidence="1">Nucleus</location>
    </subcellularLocation>
</comment>